<dbReference type="Gene3D" id="2.60.40.2540">
    <property type="match status" value="1"/>
</dbReference>
<dbReference type="Pfam" id="PF18393">
    <property type="entry name" value="MotY_N"/>
    <property type="match status" value="1"/>
</dbReference>
<dbReference type="EMBL" id="FNVQ01000002">
    <property type="protein sequence ID" value="SEG52303.1"/>
    <property type="molecule type" value="Genomic_DNA"/>
</dbReference>
<dbReference type="RefSeq" id="WP_104003334.1">
    <property type="nucleotide sequence ID" value="NZ_FNVQ01000002.1"/>
</dbReference>
<accession>A0A1H6AUI5</accession>
<keyword evidence="2 3" id="KW-0472">Membrane</keyword>
<dbReference type="InterPro" id="IPR036737">
    <property type="entry name" value="OmpA-like_sf"/>
</dbReference>
<dbReference type="InterPro" id="IPR050330">
    <property type="entry name" value="Bact_OuterMem_StrucFunc"/>
</dbReference>
<dbReference type="GO" id="GO:0009279">
    <property type="term" value="C:cell outer membrane"/>
    <property type="evidence" value="ECO:0007669"/>
    <property type="project" value="UniProtKB-SubCell"/>
</dbReference>
<evidence type="ECO:0000259" key="5">
    <source>
        <dbReference type="PROSITE" id="PS51123"/>
    </source>
</evidence>
<evidence type="ECO:0000256" key="4">
    <source>
        <dbReference type="SAM" id="SignalP"/>
    </source>
</evidence>
<evidence type="ECO:0000313" key="6">
    <source>
        <dbReference type="EMBL" id="SEG52303.1"/>
    </source>
</evidence>
<dbReference type="PRINTS" id="PR01023">
    <property type="entry name" value="NAFLGMOTY"/>
</dbReference>
<dbReference type="Gene3D" id="3.30.1330.60">
    <property type="entry name" value="OmpA-like domain"/>
    <property type="match status" value="1"/>
</dbReference>
<dbReference type="PANTHER" id="PTHR30329">
    <property type="entry name" value="STATOR ELEMENT OF FLAGELLAR MOTOR COMPLEX"/>
    <property type="match status" value="1"/>
</dbReference>
<feature type="domain" description="OmpA-like" evidence="5">
    <location>
        <begin position="167"/>
        <end position="285"/>
    </location>
</feature>
<reference evidence="6 7" key="1">
    <citation type="submission" date="2016-10" db="EMBL/GenBank/DDBJ databases">
        <authorList>
            <person name="de Groot N.N."/>
        </authorList>
    </citation>
    <scope>NUCLEOTIDE SEQUENCE [LARGE SCALE GENOMIC DNA]</scope>
    <source>
        <strain evidence="6 7">DSM 22012</strain>
    </source>
</reference>
<dbReference type="SUPFAM" id="SSF103088">
    <property type="entry name" value="OmpA-like"/>
    <property type="match status" value="1"/>
</dbReference>
<evidence type="ECO:0000256" key="2">
    <source>
        <dbReference type="ARBA" id="ARBA00023136"/>
    </source>
</evidence>
<name>A0A1H6AUI5_9GAMM</name>
<dbReference type="PRINTS" id="PR01021">
    <property type="entry name" value="OMPADOMAIN"/>
</dbReference>
<evidence type="ECO:0000313" key="7">
    <source>
        <dbReference type="Proteomes" id="UP000236745"/>
    </source>
</evidence>
<dbReference type="PROSITE" id="PS51123">
    <property type="entry name" value="OMPA_2"/>
    <property type="match status" value="1"/>
</dbReference>
<sequence length="289" mass="32018">MRACLLFLLFCLPISQAGAVTFRAAIDEARWQMETSQFSCLLSQAIPSYGTGAFEHEAGEAVRFILTPTQQQQITGPARLVAEASQWQPGIAPKLLGVVRVKDSSGVIEVPATLAENMLAALYQGMTPTFNTDQWFGSPEMLKVGVSAANFQSAYTDYLQCVTGLLPANFRQVARTAILFPSGQSGLSDATRQRLDLIATYVKADNSVQTIYVDGHSDNFGRRLLNRDLSKKRAEEVTRYLVQLGLPEDKIITRYHGERYPVVPNNSAENRARNRRVTVRLEREEGTSL</sequence>
<dbReference type="InterPro" id="IPR006664">
    <property type="entry name" value="OMP_bac"/>
</dbReference>
<keyword evidence="7" id="KW-1185">Reference proteome</keyword>
<evidence type="ECO:0000256" key="3">
    <source>
        <dbReference type="PROSITE-ProRule" id="PRU00473"/>
    </source>
</evidence>
<dbReference type="AlphaFoldDB" id="A0A1H6AUI5"/>
<feature type="chain" id="PRO_5009293034" evidence="4">
    <location>
        <begin position="20"/>
        <end position="289"/>
    </location>
</feature>
<proteinExistence type="predicted"/>
<evidence type="ECO:0000256" key="1">
    <source>
        <dbReference type="ARBA" id="ARBA00004442"/>
    </source>
</evidence>
<organism evidence="6 7">
    <name type="scientific">Marinobacterium lutimaris</name>
    <dbReference type="NCBI Taxonomy" id="568106"/>
    <lineage>
        <taxon>Bacteria</taxon>
        <taxon>Pseudomonadati</taxon>
        <taxon>Pseudomonadota</taxon>
        <taxon>Gammaproteobacteria</taxon>
        <taxon>Oceanospirillales</taxon>
        <taxon>Oceanospirillaceae</taxon>
        <taxon>Marinobacterium</taxon>
    </lineage>
</organism>
<protein>
    <submittedName>
        <fullName evidence="6">OmpA family protein</fullName>
    </submittedName>
</protein>
<gene>
    <name evidence="6" type="ORF">SAMN05444390_102228</name>
</gene>
<keyword evidence="4" id="KW-0732">Signal</keyword>
<dbReference type="Proteomes" id="UP000236745">
    <property type="component" value="Unassembled WGS sequence"/>
</dbReference>
<feature type="signal peptide" evidence="4">
    <location>
        <begin position="1"/>
        <end position="19"/>
    </location>
</feature>
<dbReference type="InterPro" id="IPR006665">
    <property type="entry name" value="OmpA-like"/>
</dbReference>
<dbReference type="CDD" id="cd07185">
    <property type="entry name" value="OmpA_C-like"/>
    <property type="match status" value="1"/>
</dbReference>
<dbReference type="InterPro" id="IPR041544">
    <property type="entry name" value="MotY_N"/>
</dbReference>
<dbReference type="PANTHER" id="PTHR30329:SF17">
    <property type="entry name" value="LIPOPROTEIN YFIB-RELATED"/>
    <property type="match status" value="1"/>
</dbReference>
<dbReference type="Pfam" id="PF00691">
    <property type="entry name" value="OmpA"/>
    <property type="match status" value="1"/>
</dbReference>
<dbReference type="OrthoDB" id="6905929at2"/>
<comment type="subcellular location">
    <subcellularLocation>
        <location evidence="1">Cell outer membrane</location>
    </subcellularLocation>
</comment>